<protein>
    <submittedName>
        <fullName evidence="2">DUF928 domain-containing protein</fullName>
    </submittedName>
</protein>
<dbReference type="EMBL" id="JAMPLM010000002">
    <property type="protein sequence ID" value="MEP1057504.1"/>
    <property type="molecule type" value="Genomic_DNA"/>
</dbReference>
<evidence type="ECO:0000313" key="3">
    <source>
        <dbReference type="Proteomes" id="UP001476950"/>
    </source>
</evidence>
<feature type="signal peptide" evidence="1">
    <location>
        <begin position="1"/>
        <end position="22"/>
    </location>
</feature>
<reference evidence="2 3" key="1">
    <citation type="submission" date="2022-04" db="EMBL/GenBank/DDBJ databases">
        <title>Positive selection, recombination, and allopatry shape intraspecific diversity of widespread and dominant cyanobacteria.</title>
        <authorList>
            <person name="Wei J."/>
            <person name="Shu W."/>
            <person name="Hu C."/>
        </authorList>
    </citation>
    <scope>NUCLEOTIDE SEQUENCE [LARGE SCALE GENOMIC DNA]</scope>
    <source>
        <strain evidence="2 3">AS-A4</strain>
    </source>
</reference>
<dbReference type="Proteomes" id="UP001476950">
    <property type="component" value="Unassembled WGS sequence"/>
</dbReference>
<sequence length="232" mass="25353">MLACLSSVLSVAMCSAPLLAIAQEYRPPQRGTPARREGAGTRGTCLRGPKLLMPLIPIDNFSATVSSSPTFFWYVPRAEAQTAEFALLDSNDQTLYKTVIKLPNTPGIVSFNLPTNVTASVLTVGKDFHWQLSLLCDPSQPSVNPFVEGVVQRMKPSAALASQLKKASVRDRPALYATAGIWQDALATLAQQRCTNPQDPRLVDSWSRLLQSVQLEDFAKEPLQSCPNVLQR</sequence>
<evidence type="ECO:0000313" key="2">
    <source>
        <dbReference type="EMBL" id="MEP1057504.1"/>
    </source>
</evidence>
<dbReference type="RefSeq" id="WP_190450453.1">
    <property type="nucleotide sequence ID" value="NZ_JAMPLM010000002.1"/>
</dbReference>
<feature type="chain" id="PRO_5047221881" evidence="1">
    <location>
        <begin position="23"/>
        <end position="232"/>
    </location>
</feature>
<gene>
    <name evidence="2" type="ORF">NDI38_03580</name>
</gene>
<comment type="caution">
    <text evidence="2">The sequence shown here is derived from an EMBL/GenBank/DDBJ whole genome shotgun (WGS) entry which is preliminary data.</text>
</comment>
<accession>A0ABV0KE66</accession>
<dbReference type="Pfam" id="PF06051">
    <property type="entry name" value="DUF928"/>
    <property type="match status" value="1"/>
</dbReference>
<organism evidence="2 3">
    <name type="scientific">Stenomitos frigidus AS-A4</name>
    <dbReference type="NCBI Taxonomy" id="2933935"/>
    <lineage>
        <taxon>Bacteria</taxon>
        <taxon>Bacillati</taxon>
        <taxon>Cyanobacteriota</taxon>
        <taxon>Cyanophyceae</taxon>
        <taxon>Leptolyngbyales</taxon>
        <taxon>Leptolyngbyaceae</taxon>
        <taxon>Stenomitos</taxon>
    </lineage>
</organism>
<keyword evidence="3" id="KW-1185">Reference proteome</keyword>
<keyword evidence="1" id="KW-0732">Signal</keyword>
<dbReference type="InterPro" id="IPR010328">
    <property type="entry name" value="DUF928"/>
</dbReference>
<proteinExistence type="predicted"/>
<evidence type="ECO:0000256" key="1">
    <source>
        <dbReference type="SAM" id="SignalP"/>
    </source>
</evidence>
<name>A0ABV0KE66_9CYAN</name>